<dbReference type="Pfam" id="PF14214">
    <property type="entry name" value="Helitron_like_N"/>
    <property type="match status" value="1"/>
</dbReference>
<dbReference type="InterPro" id="IPR025476">
    <property type="entry name" value="Helitron_helicase-like"/>
</dbReference>
<evidence type="ECO:0000313" key="2">
    <source>
        <dbReference type="EMBL" id="GBM09759.1"/>
    </source>
</evidence>
<keyword evidence="3" id="KW-1185">Reference proteome</keyword>
<feature type="domain" description="Helitron helicase-like" evidence="1">
    <location>
        <begin position="1"/>
        <end position="110"/>
    </location>
</feature>
<comment type="caution">
    <text evidence="2">The sequence shown here is derived from an EMBL/GenBank/DDBJ whole genome shotgun (WGS) entry which is preliminary data.</text>
</comment>
<reference evidence="2 3" key="1">
    <citation type="journal article" date="2019" name="Sci. Rep.">
        <title>Orb-weaving spider Araneus ventricosus genome elucidates the spidroin gene catalogue.</title>
        <authorList>
            <person name="Kono N."/>
            <person name="Nakamura H."/>
            <person name="Ohtoshi R."/>
            <person name="Moran D.A.P."/>
            <person name="Shinohara A."/>
            <person name="Yoshida Y."/>
            <person name="Fujiwara M."/>
            <person name="Mori M."/>
            <person name="Tomita M."/>
            <person name="Arakawa K."/>
        </authorList>
    </citation>
    <scope>NUCLEOTIDE SEQUENCE [LARGE SCALE GENOMIC DNA]</scope>
</reference>
<sequence length="111" mass="12955">MYAKIERERLLYIKLNQQKLRAKEYIHLRDAITNDGNVTDISRMAILPATNIGSGRQMHDYAQGAMIYVRSYGRRNLLITFTCNTAWSDIKELAHDQSSVERHDLIARLFR</sequence>
<accession>A0A4Y2D055</accession>
<evidence type="ECO:0000259" key="1">
    <source>
        <dbReference type="Pfam" id="PF14214"/>
    </source>
</evidence>
<dbReference type="PANTHER" id="PTHR45786">
    <property type="entry name" value="DNA BINDING PROTEIN-LIKE"/>
    <property type="match status" value="1"/>
</dbReference>
<dbReference type="PANTHER" id="PTHR45786:SF74">
    <property type="entry name" value="ATP-DEPENDENT DNA HELICASE"/>
    <property type="match status" value="1"/>
</dbReference>
<evidence type="ECO:0000313" key="3">
    <source>
        <dbReference type="Proteomes" id="UP000499080"/>
    </source>
</evidence>
<dbReference type="AlphaFoldDB" id="A0A4Y2D055"/>
<dbReference type="Proteomes" id="UP000499080">
    <property type="component" value="Unassembled WGS sequence"/>
</dbReference>
<gene>
    <name evidence="2" type="ORF">AVEN_101805_1</name>
</gene>
<protein>
    <recommendedName>
        <fullName evidence="1">Helitron helicase-like domain-containing protein</fullName>
    </recommendedName>
</protein>
<proteinExistence type="predicted"/>
<dbReference type="OrthoDB" id="6436357at2759"/>
<dbReference type="EMBL" id="BGPR01000275">
    <property type="protein sequence ID" value="GBM09759.1"/>
    <property type="molecule type" value="Genomic_DNA"/>
</dbReference>
<organism evidence="2 3">
    <name type="scientific">Araneus ventricosus</name>
    <name type="common">Orbweaver spider</name>
    <name type="synonym">Epeira ventricosa</name>
    <dbReference type="NCBI Taxonomy" id="182803"/>
    <lineage>
        <taxon>Eukaryota</taxon>
        <taxon>Metazoa</taxon>
        <taxon>Ecdysozoa</taxon>
        <taxon>Arthropoda</taxon>
        <taxon>Chelicerata</taxon>
        <taxon>Arachnida</taxon>
        <taxon>Araneae</taxon>
        <taxon>Araneomorphae</taxon>
        <taxon>Entelegynae</taxon>
        <taxon>Araneoidea</taxon>
        <taxon>Araneidae</taxon>
        <taxon>Araneus</taxon>
    </lineage>
</organism>
<name>A0A4Y2D055_ARAVE</name>